<gene>
    <name evidence="1" type="ORF">QOZ94_002324</name>
</gene>
<accession>A0ABU0LEK9</accession>
<sequence>MARALTVYLRRSDVPDRAALQGAVDALKLKLTLDDGYVPLKSSGYLPCTLDGEDAGFTLRFHDVNADLDALPELKAALDGRDLAIDVKWSGDVREKVSALGVCAALAKAFGALVHDAAGDRLRGADALIADVRADVDSM</sequence>
<reference evidence="1 2" key="1">
    <citation type="submission" date="2023-07" db="EMBL/GenBank/DDBJ databases">
        <title>Genomic Encyclopedia of Type Strains, Phase IV (KMG-IV): sequencing the most valuable type-strain genomes for metagenomic binning, comparative biology and taxonomic classification.</title>
        <authorList>
            <person name="Goeker M."/>
        </authorList>
    </citation>
    <scope>NUCLEOTIDE SEQUENCE [LARGE SCALE GENOMIC DNA]</scope>
    <source>
        <strain evidence="1 2">DSM 3770</strain>
    </source>
</reference>
<dbReference type="EMBL" id="JAUSVY010000004">
    <property type="protein sequence ID" value="MDQ0505528.1"/>
    <property type="molecule type" value="Genomic_DNA"/>
</dbReference>
<evidence type="ECO:0000313" key="1">
    <source>
        <dbReference type="EMBL" id="MDQ0505528.1"/>
    </source>
</evidence>
<proteinExistence type="predicted"/>
<dbReference type="RefSeq" id="WP_237344014.1">
    <property type="nucleotide sequence ID" value="NZ_JABWGX010000002.1"/>
</dbReference>
<name>A0ABU0LEK9_XANAG</name>
<comment type="caution">
    <text evidence="1">The sequence shown here is derived from an EMBL/GenBank/DDBJ whole genome shotgun (WGS) entry which is preliminary data.</text>
</comment>
<keyword evidence="2" id="KW-1185">Reference proteome</keyword>
<organism evidence="1 2">
    <name type="scientific">Xanthobacter agilis</name>
    <dbReference type="NCBI Taxonomy" id="47492"/>
    <lineage>
        <taxon>Bacteria</taxon>
        <taxon>Pseudomonadati</taxon>
        <taxon>Pseudomonadota</taxon>
        <taxon>Alphaproteobacteria</taxon>
        <taxon>Hyphomicrobiales</taxon>
        <taxon>Xanthobacteraceae</taxon>
        <taxon>Xanthobacter</taxon>
    </lineage>
</organism>
<dbReference type="Proteomes" id="UP001241747">
    <property type="component" value="Unassembled WGS sequence"/>
</dbReference>
<protein>
    <submittedName>
        <fullName evidence="1">Uncharacterized protein</fullName>
    </submittedName>
</protein>
<evidence type="ECO:0000313" key="2">
    <source>
        <dbReference type="Proteomes" id="UP001241747"/>
    </source>
</evidence>